<name>A0ABW7JQ95_9NOCA</name>
<feature type="domain" description="DUF8176" evidence="3">
    <location>
        <begin position="159"/>
        <end position="285"/>
    </location>
</feature>
<keyword evidence="2" id="KW-1133">Transmembrane helix</keyword>
<feature type="transmembrane region" description="Helical" evidence="2">
    <location>
        <begin position="115"/>
        <end position="137"/>
    </location>
</feature>
<dbReference type="Proteomes" id="UP001609175">
    <property type="component" value="Unassembled WGS sequence"/>
</dbReference>
<evidence type="ECO:0000256" key="1">
    <source>
        <dbReference type="SAM" id="MobiDB-lite"/>
    </source>
</evidence>
<dbReference type="EMBL" id="JBIMSO010000059">
    <property type="protein sequence ID" value="MFH5210167.1"/>
    <property type="molecule type" value="Genomic_DNA"/>
</dbReference>
<gene>
    <name evidence="4" type="ORF">ACHIPZ_18460</name>
</gene>
<evidence type="ECO:0000256" key="2">
    <source>
        <dbReference type="SAM" id="Phobius"/>
    </source>
</evidence>
<dbReference type="RefSeq" id="WP_395115837.1">
    <property type="nucleotide sequence ID" value="NZ_JBIMSO010000059.1"/>
</dbReference>
<comment type="caution">
    <text evidence="4">The sequence shown here is derived from an EMBL/GenBank/DDBJ whole genome shotgun (WGS) entry which is preliminary data.</text>
</comment>
<dbReference type="InterPro" id="IPR058489">
    <property type="entry name" value="DUF8176"/>
</dbReference>
<feature type="compositionally biased region" description="Basic and acidic residues" evidence="1">
    <location>
        <begin position="1"/>
        <end position="17"/>
    </location>
</feature>
<proteinExistence type="predicted"/>
<feature type="region of interest" description="Disordered" evidence="1">
    <location>
        <begin position="1"/>
        <end position="90"/>
    </location>
</feature>
<keyword evidence="2" id="KW-0472">Membrane</keyword>
<reference evidence="4 5" key="1">
    <citation type="submission" date="2024-10" db="EMBL/GenBank/DDBJ databases">
        <authorList>
            <person name="Riesco R."/>
        </authorList>
    </citation>
    <scope>NUCLEOTIDE SEQUENCE [LARGE SCALE GENOMIC DNA]</scope>
    <source>
        <strain evidence="4 5">NCIMB 15449</strain>
    </source>
</reference>
<sequence>MDDLRLDGPISRERSQFEELPTMSPAPSREPVSGSDDSEPGWLGWLGDEDKAPVLGQFSGATEVKETPPVIGRGDETSPDGAGAASARVDDPLAPYAADLRRRTAQRRARKRRGAIAVAVAGVAAGTGLVVLGVTALSSDSDPELPPVQTVSDMPAAQTWCPTKVEPTGASGSGRGSTIAGNAVWRAGAAQVFELEYQMYVARNAEAARALIAPSAQAAPIEATRTAINSTPAGTEHCVYLKALEAGRFAVTVDEKWPDQTVKNWDLVVTTAIQPDGRTLVTAIEPGAGAR</sequence>
<organism evidence="4 5">
    <name type="scientific">Antrihabitans spumae</name>
    <dbReference type="NCBI Taxonomy" id="3373370"/>
    <lineage>
        <taxon>Bacteria</taxon>
        <taxon>Bacillati</taxon>
        <taxon>Actinomycetota</taxon>
        <taxon>Actinomycetes</taxon>
        <taxon>Mycobacteriales</taxon>
        <taxon>Nocardiaceae</taxon>
        <taxon>Antrihabitans</taxon>
    </lineage>
</organism>
<protein>
    <recommendedName>
        <fullName evidence="3">DUF8176 domain-containing protein</fullName>
    </recommendedName>
</protein>
<evidence type="ECO:0000313" key="4">
    <source>
        <dbReference type="EMBL" id="MFH5210167.1"/>
    </source>
</evidence>
<keyword evidence="2" id="KW-0812">Transmembrane</keyword>
<accession>A0ABW7JQ95</accession>
<dbReference type="Pfam" id="PF26527">
    <property type="entry name" value="DUF8176"/>
    <property type="match status" value="1"/>
</dbReference>
<evidence type="ECO:0000259" key="3">
    <source>
        <dbReference type="Pfam" id="PF26527"/>
    </source>
</evidence>
<evidence type="ECO:0000313" key="5">
    <source>
        <dbReference type="Proteomes" id="UP001609175"/>
    </source>
</evidence>